<dbReference type="WBParaSite" id="MhA1_Contig1310.frz3.gene1">
    <property type="protein sequence ID" value="MhA1_Contig1310.frz3.gene1"/>
    <property type="gene ID" value="MhA1_Contig1310.frz3.gene1"/>
</dbReference>
<evidence type="ECO:0000313" key="1">
    <source>
        <dbReference type="Proteomes" id="UP000095281"/>
    </source>
</evidence>
<protein>
    <submittedName>
        <fullName evidence="2">F-box domain-containing protein</fullName>
    </submittedName>
</protein>
<organism evidence="1 2">
    <name type="scientific">Meloidogyne hapla</name>
    <name type="common">Root-knot nematode worm</name>
    <dbReference type="NCBI Taxonomy" id="6305"/>
    <lineage>
        <taxon>Eukaryota</taxon>
        <taxon>Metazoa</taxon>
        <taxon>Ecdysozoa</taxon>
        <taxon>Nematoda</taxon>
        <taxon>Chromadorea</taxon>
        <taxon>Rhabditida</taxon>
        <taxon>Tylenchina</taxon>
        <taxon>Tylenchomorpha</taxon>
        <taxon>Tylenchoidea</taxon>
        <taxon>Meloidogynidae</taxon>
        <taxon>Meloidogyninae</taxon>
        <taxon>Meloidogyne</taxon>
    </lineage>
</organism>
<name>A0A1I8B483_MELHA</name>
<accession>A0A1I8B483</accession>
<reference evidence="2" key="1">
    <citation type="submission" date="2016-11" db="UniProtKB">
        <authorList>
            <consortium name="WormBaseParasite"/>
        </authorList>
    </citation>
    <scope>IDENTIFICATION</scope>
</reference>
<evidence type="ECO:0000313" key="2">
    <source>
        <dbReference type="WBParaSite" id="MhA1_Contig1310.frz3.gene1"/>
    </source>
</evidence>
<keyword evidence="1" id="KW-1185">Reference proteome</keyword>
<dbReference type="AlphaFoldDB" id="A0A1I8B483"/>
<dbReference type="Proteomes" id="UP000095281">
    <property type="component" value="Unplaced"/>
</dbReference>
<sequence>MPNPYEFKMRKKRKIREKTLKASEAAKQKRLDLKYFEQQQQSYSHPICNTEFLNEMDVVEPDQPCAQLKPIDLSNYVKLDIFKFLNVNQLNNLQLSNRHFNELIKNSELAKRNKYKLARNVISSMEVVVWKNCSNLLSIHYSLEASMFKDLSLGKFCDKINELFDKCSTNTLEHFKQKYDIINFAKKLPYFFVGLNTNWIYELAELFEKNNLTNIDIEKLTQSKLNGLLVQAFRCAQLDVTSHYKYFELNVSPFAKVKSEGITPEKGKFPALELNIAQDNRVLKLAFPAKILEPYRRVFFLLFVINRARYLIHM</sequence>
<proteinExistence type="predicted"/>